<evidence type="ECO:0000313" key="12">
    <source>
        <dbReference type="EnsemblMetazoa" id="HelroP62222"/>
    </source>
</evidence>
<dbReference type="GO" id="GO:0005886">
    <property type="term" value="C:plasma membrane"/>
    <property type="evidence" value="ECO:0000318"/>
    <property type="project" value="GO_Central"/>
</dbReference>
<dbReference type="Gene3D" id="3.30.60.90">
    <property type="match status" value="1"/>
</dbReference>
<reference evidence="11 13" key="2">
    <citation type="journal article" date="2013" name="Nature">
        <title>Insights into bilaterian evolution from three spiralian genomes.</title>
        <authorList>
            <person name="Simakov O."/>
            <person name="Marletaz F."/>
            <person name="Cho S.J."/>
            <person name="Edsinger-Gonzales E."/>
            <person name="Havlak P."/>
            <person name="Hellsten U."/>
            <person name="Kuo D.H."/>
            <person name="Larsson T."/>
            <person name="Lv J."/>
            <person name="Arendt D."/>
            <person name="Savage R."/>
            <person name="Osoegawa K."/>
            <person name="de Jong P."/>
            <person name="Grimwood J."/>
            <person name="Chapman J.A."/>
            <person name="Shapiro H."/>
            <person name="Aerts A."/>
            <person name="Otillar R.P."/>
            <person name="Terry A.Y."/>
            <person name="Boore J.L."/>
            <person name="Grigoriev I.V."/>
            <person name="Lindberg D.R."/>
            <person name="Seaver E.C."/>
            <person name="Weisblat D.A."/>
            <person name="Putnam N.H."/>
            <person name="Rokhsar D.S."/>
        </authorList>
    </citation>
    <scope>NUCLEOTIDE SEQUENCE</scope>
</reference>
<reference evidence="13" key="1">
    <citation type="submission" date="2012-12" db="EMBL/GenBank/DDBJ databases">
        <authorList>
            <person name="Hellsten U."/>
            <person name="Grimwood J."/>
            <person name="Chapman J.A."/>
            <person name="Shapiro H."/>
            <person name="Aerts A."/>
            <person name="Otillar R.P."/>
            <person name="Terry A.Y."/>
            <person name="Boore J.L."/>
            <person name="Simakov O."/>
            <person name="Marletaz F."/>
            <person name="Cho S.-J."/>
            <person name="Edsinger-Gonzales E."/>
            <person name="Havlak P."/>
            <person name="Kuo D.-H."/>
            <person name="Larsson T."/>
            <person name="Lv J."/>
            <person name="Arendt D."/>
            <person name="Savage R."/>
            <person name="Osoegawa K."/>
            <person name="de Jong P."/>
            <person name="Lindberg D.R."/>
            <person name="Seaver E.C."/>
            <person name="Weisblat D.A."/>
            <person name="Putnam N.H."/>
            <person name="Grigoriev I.V."/>
            <person name="Rokhsar D.S."/>
        </authorList>
    </citation>
    <scope>NUCLEOTIDE SEQUENCE</scope>
</reference>
<dbReference type="GO" id="GO:0099536">
    <property type="term" value="P:synaptic signaling"/>
    <property type="evidence" value="ECO:0000318"/>
    <property type="project" value="GO_Central"/>
</dbReference>
<protein>
    <recommendedName>
        <fullName evidence="10">ZZ-type domain-containing protein</fullName>
    </recommendedName>
</protein>
<dbReference type="eggNOG" id="KOG4286">
    <property type="taxonomic scope" value="Eukaryota"/>
</dbReference>
<accession>T1FWX2</accession>
<dbReference type="SMART" id="SM00291">
    <property type="entry name" value="ZnF_ZZ"/>
    <property type="match status" value="1"/>
</dbReference>
<sequence>HITSHKSESTHWDHPEMTNLLHDLSTLNAVRFSAYRTAMKLRMLQFRLKLSSTSLKTVHEYLISSAPQSRDATVGVSDVVTWLLDLYPADAPTFDLTLNWLFNVYDIHRTGHFNLLSIKVALMLLSNASLEEKFKKLFELVCDERALMSSTQLSSLLIELMKVPQQLGEDYSFGGLNVQPSVKSCFERAMCDDMIDCDQFLEWTRMEPQSIVWLHVMHRLCAAERSLHQVRCVICKIMPISGIRYRCLKCFNFDMCQNCFFAGSTTKNHKLNHPMQEYSSEATSGDEMRDLKVVLKNKFRSKQYFKKHPRLGYLPVQPSSSETNTIDRILQEEYNQLKLVRSEPSLFCRELSVDTGSEVLNKEDFLRQHKNRLEARIQYLEGHNRQIESTLDQLKQIRFEVIAICLEKHFHITSVKITIRIIQPENMRIVTYTKTPQVEAFVSSYQQNDLYHPPPPFRNSQNQINNSAF</sequence>
<dbReference type="Gene3D" id="1.10.238.10">
    <property type="entry name" value="EF-hand"/>
    <property type="match status" value="1"/>
</dbReference>
<proteinExistence type="predicted"/>
<dbReference type="GO" id="GO:0005737">
    <property type="term" value="C:cytoplasm"/>
    <property type="evidence" value="ECO:0007669"/>
    <property type="project" value="UniProtKB-SubCell"/>
</dbReference>
<keyword evidence="7" id="KW-0106">Calcium</keyword>
<keyword evidence="13" id="KW-1185">Reference proteome</keyword>
<dbReference type="GeneID" id="20213320"/>
<dbReference type="InterPro" id="IPR015154">
    <property type="entry name" value="EF-hand_dom_typ2"/>
</dbReference>
<organism evidence="12 13">
    <name type="scientific">Helobdella robusta</name>
    <name type="common">Californian leech</name>
    <dbReference type="NCBI Taxonomy" id="6412"/>
    <lineage>
        <taxon>Eukaryota</taxon>
        <taxon>Metazoa</taxon>
        <taxon>Spiralia</taxon>
        <taxon>Lophotrochozoa</taxon>
        <taxon>Annelida</taxon>
        <taxon>Clitellata</taxon>
        <taxon>Hirudinea</taxon>
        <taxon>Rhynchobdellida</taxon>
        <taxon>Glossiphoniidae</taxon>
        <taxon>Helobdella</taxon>
    </lineage>
</organism>
<dbReference type="GO" id="GO:0008270">
    <property type="term" value="F:zinc ion binding"/>
    <property type="evidence" value="ECO:0007669"/>
    <property type="project" value="UniProtKB-KW"/>
</dbReference>
<keyword evidence="5 9" id="KW-0863">Zinc-finger</keyword>
<dbReference type="InterPro" id="IPR015153">
    <property type="entry name" value="EF-hand_dom_typ1"/>
</dbReference>
<dbReference type="InterPro" id="IPR011992">
    <property type="entry name" value="EF-hand-dom_pair"/>
</dbReference>
<keyword evidence="6" id="KW-0862">Zinc</keyword>
<dbReference type="Pfam" id="PF09069">
    <property type="entry name" value="EF-hand_3"/>
    <property type="match status" value="1"/>
</dbReference>
<evidence type="ECO:0000313" key="13">
    <source>
        <dbReference type="Proteomes" id="UP000015101"/>
    </source>
</evidence>
<keyword evidence="8" id="KW-0206">Cytoskeleton</keyword>
<evidence type="ECO:0000256" key="4">
    <source>
        <dbReference type="ARBA" id="ARBA00022723"/>
    </source>
</evidence>
<dbReference type="PANTHER" id="PTHR12268:SF14">
    <property type="entry name" value="DYSTROPHIN-1"/>
    <property type="match status" value="1"/>
</dbReference>
<dbReference type="OMA" id="VKITIRI"/>
<dbReference type="CDD" id="cd02334">
    <property type="entry name" value="ZZ_dystrophin"/>
    <property type="match status" value="1"/>
</dbReference>
<dbReference type="EMBL" id="AMQM01000004">
    <property type="status" value="NOT_ANNOTATED_CDS"/>
    <property type="molecule type" value="Genomic_DNA"/>
</dbReference>
<keyword evidence="4" id="KW-0479">Metal-binding</keyword>
<dbReference type="CTD" id="20213320"/>
<keyword evidence="3" id="KW-0963">Cytoplasm</keyword>
<dbReference type="SUPFAM" id="SSF57850">
    <property type="entry name" value="RING/U-box"/>
    <property type="match status" value="1"/>
</dbReference>
<dbReference type="EMBL" id="KB095811">
    <property type="protein sequence ID" value="ESO11955.1"/>
    <property type="molecule type" value="Genomic_DNA"/>
</dbReference>
<dbReference type="STRING" id="6412.T1FWX2"/>
<reference evidence="12" key="3">
    <citation type="submission" date="2015-06" db="UniProtKB">
        <authorList>
            <consortium name="EnsemblMetazoa"/>
        </authorList>
    </citation>
    <scope>IDENTIFICATION</scope>
</reference>
<evidence type="ECO:0000256" key="9">
    <source>
        <dbReference type="PROSITE-ProRule" id="PRU00228"/>
    </source>
</evidence>
<evidence type="ECO:0000256" key="3">
    <source>
        <dbReference type="ARBA" id="ARBA00022490"/>
    </source>
</evidence>
<dbReference type="PANTHER" id="PTHR12268">
    <property type="entry name" value="E3 UBIQUITIN-PROTEIN LIGASE KCMF1"/>
    <property type="match status" value="1"/>
</dbReference>
<dbReference type="PROSITE" id="PS50135">
    <property type="entry name" value="ZF_ZZ_2"/>
    <property type="match status" value="1"/>
</dbReference>
<evidence type="ECO:0000256" key="8">
    <source>
        <dbReference type="ARBA" id="ARBA00023212"/>
    </source>
</evidence>
<evidence type="ECO:0000256" key="7">
    <source>
        <dbReference type="ARBA" id="ARBA00022837"/>
    </source>
</evidence>
<dbReference type="Pfam" id="PF09068">
    <property type="entry name" value="EF-hand_2"/>
    <property type="match status" value="1"/>
</dbReference>
<dbReference type="Proteomes" id="UP000015101">
    <property type="component" value="Unassembled WGS sequence"/>
</dbReference>
<dbReference type="InParanoid" id="T1FWX2"/>
<evidence type="ECO:0000256" key="2">
    <source>
        <dbReference type="ARBA" id="ARBA00004278"/>
    </source>
</evidence>
<dbReference type="EnsemblMetazoa" id="HelroT62222">
    <property type="protein sequence ID" value="HelroP62222"/>
    <property type="gene ID" value="HelroG62222"/>
</dbReference>
<dbReference type="InterPro" id="IPR000433">
    <property type="entry name" value="Znf_ZZ"/>
</dbReference>
<dbReference type="AlphaFoldDB" id="T1FWX2"/>
<gene>
    <name evidence="12" type="primary">20213320</name>
    <name evidence="11" type="ORF">HELRODRAFT_62222</name>
</gene>
<feature type="domain" description="ZZ-type" evidence="10">
    <location>
        <begin position="227"/>
        <end position="283"/>
    </location>
</feature>
<evidence type="ECO:0000256" key="6">
    <source>
        <dbReference type="ARBA" id="ARBA00022833"/>
    </source>
</evidence>
<dbReference type="RefSeq" id="XP_009008675.1">
    <property type="nucleotide sequence ID" value="XM_009010427.1"/>
</dbReference>
<dbReference type="InterPro" id="IPR043145">
    <property type="entry name" value="Znf_ZZ_sf"/>
</dbReference>
<dbReference type="HOGENOM" id="CLU_001187_1_2_1"/>
<dbReference type="GO" id="GO:0045202">
    <property type="term" value="C:synapse"/>
    <property type="evidence" value="ECO:0007669"/>
    <property type="project" value="GOC"/>
</dbReference>
<evidence type="ECO:0000313" key="11">
    <source>
        <dbReference type="EMBL" id="ESO11955.1"/>
    </source>
</evidence>
<evidence type="ECO:0000256" key="5">
    <source>
        <dbReference type="ARBA" id="ARBA00022771"/>
    </source>
</evidence>
<dbReference type="Gene3D" id="6.10.140.70">
    <property type="match status" value="1"/>
</dbReference>
<comment type="subcellular location">
    <subcellularLocation>
        <location evidence="2">Cell membrane</location>
        <location evidence="2">Sarcolemma</location>
        <topology evidence="2">Peripheral membrane protein</topology>
        <orientation evidence="2">Cytoplasmic side</orientation>
    </subcellularLocation>
    <subcellularLocation>
        <location evidence="1">Cytoplasm</location>
        <location evidence="1">Cytoskeleton</location>
    </subcellularLocation>
</comment>
<dbReference type="OrthoDB" id="10057795at2759"/>
<dbReference type="InterPro" id="IPR050774">
    <property type="entry name" value="KCMF1/Dystrophin"/>
</dbReference>
<name>T1FWX2_HELRO</name>
<evidence type="ECO:0000256" key="1">
    <source>
        <dbReference type="ARBA" id="ARBA00004245"/>
    </source>
</evidence>
<dbReference type="KEGG" id="hro:HELRODRAFT_62222"/>
<dbReference type="PROSITE" id="PS01357">
    <property type="entry name" value="ZF_ZZ_1"/>
    <property type="match status" value="1"/>
</dbReference>
<evidence type="ECO:0000259" key="10">
    <source>
        <dbReference type="PROSITE" id="PS50135"/>
    </source>
</evidence>
<dbReference type="SUPFAM" id="SSF47473">
    <property type="entry name" value="EF-hand"/>
    <property type="match status" value="2"/>
</dbReference>
<dbReference type="Pfam" id="PF00569">
    <property type="entry name" value="ZZ"/>
    <property type="match status" value="1"/>
</dbReference>